<dbReference type="InterPro" id="IPR001030">
    <property type="entry name" value="Acoase/IPM_deHydtase_lsu_aba"/>
</dbReference>
<evidence type="ECO:0000313" key="10">
    <source>
        <dbReference type="Proteomes" id="UP000753219"/>
    </source>
</evidence>
<protein>
    <submittedName>
        <fullName evidence="9">Aconitate hydratase</fullName>
        <ecNumber evidence="9">4.2.1.3</ecNumber>
    </submittedName>
</protein>
<evidence type="ECO:0000259" key="8">
    <source>
        <dbReference type="Pfam" id="PF00694"/>
    </source>
</evidence>
<dbReference type="InterPro" id="IPR015931">
    <property type="entry name" value="Acnase/IPM_dHydase_lsu_aba_1/3"/>
</dbReference>
<dbReference type="PROSITE" id="PS01244">
    <property type="entry name" value="ACONITASE_2"/>
    <property type="match status" value="1"/>
</dbReference>
<dbReference type="SUPFAM" id="SSF52016">
    <property type="entry name" value="LeuD/IlvD-like"/>
    <property type="match status" value="1"/>
</dbReference>
<organism evidence="9 10">
    <name type="scientific">Amedibacillus dolichus</name>
    <dbReference type="NCBI Taxonomy" id="31971"/>
    <lineage>
        <taxon>Bacteria</taxon>
        <taxon>Bacillati</taxon>
        <taxon>Bacillota</taxon>
        <taxon>Erysipelotrichia</taxon>
        <taxon>Erysipelotrichales</taxon>
        <taxon>Erysipelotrichaceae</taxon>
        <taxon>Amedibacillus</taxon>
    </lineage>
</organism>
<dbReference type="RefSeq" id="WP_278639545.1">
    <property type="nucleotide sequence ID" value="NZ_JAGZMZ010000002.1"/>
</dbReference>
<dbReference type="EC" id="4.2.1.3" evidence="9"/>
<feature type="domain" description="Aconitase A/isopropylmalate dehydratase small subunit swivel" evidence="8">
    <location>
        <begin position="522"/>
        <end position="574"/>
    </location>
</feature>
<dbReference type="GO" id="GO:0005829">
    <property type="term" value="C:cytosol"/>
    <property type="evidence" value="ECO:0007669"/>
    <property type="project" value="TreeGrafter"/>
</dbReference>
<name>A0A942W7K0_9FIRM</name>
<accession>A0A942W7K0</accession>
<dbReference type="PANTHER" id="PTHR43160">
    <property type="entry name" value="ACONITATE HYDRATASE B"/>
    <property type="match status" value="1"/>
</dbReference>
<dbReference type="GO" id="GO:0046872">
    <property type="term" value="F:metal ion binding"/>
    <property type="evidence" value="ECO:0007669"/>
    <property type="project" value="UniProtKB-KW"/>
</dbReference>
<dbReference type="Proteomes" id="UP000753219">
    <property type="component" value="Unassembled WGS sequence"/>
</dbReference>
<evidence type="ECO:0000256" key="1">
    <source>
        <dbReference type="ARBA" id="ARBA00001966"/>
    </source>
</evidence>
<dbReference type="InterPro" id="IPR006250">
    <property type="entry name" value="Aconitase_put"/>
</dbReference>
<dbReference type="InterPro" id="IPR036008">
    <property type="entry name" value="Aconitase_4Fe-4S_dom"/>
</dbReference>
<comment type="caution">
    <text evidence="9">The sequence shown here is derived from an EMBL/GenBank/DDBJ whole genome shotgun (WGS) entry which is preliminary data.</text>
</comment>
<evidence type="ECO:0000256" key="3">
    <source>
        <dbReference type="ARBA" id="ARBA00011245"/>
    </source>
</evidence>
<dbReference type="EMBL" id="JAGZMZ010000002">
    <property type="protein sequence ID" value="MBS4883373.1"/>
    <property type="molecule type" value="Genomic_DNA"/>
</dbReference>
<reference evidence="9" key="1">
    <citation type="submission" date="2021-02" db="EMBL/GenBank/DDBJ databases">
        <title>Infant gut strain persistence is associated with maternal origin, phylogeny, and functional potential including surface adhesion and iron acquisition.</title>
        <authorList>
            <person name="Lou Y.C."/>
        </authorList>
    </citation>
    <scope>NUCLEOTIDE SEQUENCE</scope>
    <source>
        <strain evidence="9">L3_108_103G1_dasL3_108_103G1_concoct_2</strain>
    </source>
</reference>
<evidence type="ECO:0000313" key="9">
    <source>
        <dbReference type="EMBL" id="MBS4883373.1"/>
    </source>
</evidence>
<gene>
    <name evidence="9" type="ORF">KHZ85_01210</name>
</gene>
<comment type="cofactor">
    <cofactor evidence="1">
        <name>[4Fe-4S] cluster</name>
        <dbReference type="ChEBI" id="CHEBI:49883"/>
    </cofactor>
</comment>
<keyword evidence="9" id="KW-0456">Lyase</keyword>
<dbReference type="InterPro" id="IPR015928">
    <property type="entry name" value="Aconitase/3IPM_dehydase_swvl"/>
</dbReference>
<feature type="domain" description="Aconitase/3-isopropylmalate dehydratase large subunit alpha/beta/alpha" evidence="7">
    <location>
        <begin position="6"/>
        <end position="406"/>
    </location>
</feature>
<evidence type="ECO:0000256" key="6">
    <source>
        <dbReference type="ARBA" id="ARBA00023014"/>
    </source>
</evidence>
<comment type="similarity">
    <text evidence="2">Belongs to the aconitase/IPM isomerase family.</text>
</comment>
<evidence type="ECO:0000259" key="7">
    <source>
        <dbReference type="Pfam" id="PF00330"/>
    </source>
</evidence>
<dbReference type="Gene3D" id="3.30.499.10">
    <property type="entry name" value="Aconitase, domain 3"/>
    <property type="match status" value="2"/>
</dbReference>
<dbReference type="GO" id="GO:0006099">
    <property type="term" value="P:tricarboxylic acid cycle"/>
    <property type="evidence" value="ECO:0007669"/>
    <property type="project" value="TreeGrafter"/>
</dbReference>
<dbReference type="InterPro" id="IPR000573">
    <property type="entry name" value="AconitaseA/IPMdHydase_ssu_swvl"/>
</dbReference>
<keyword evidence="6" id="KW-0411">Iron-sulfur</keyword>
<dbReference type="InterPro" id="IPR018136">
    <property type="entry name" value="Aconitase_4Fe-4S_BS"/>
</dbReference>
<dbReference type="PRINTS" id="PR00415">
    <property type="entry name" value="ACONITASE"/>
</dbReference>
<dbReference type="Gene3D" id="3.20.19.10">
    <property type="entry name" value="Aconitase, domain 4"/>
    <property type="match status" value="2"/>
</dbReference>
<proteinExistence type="inferred from homology"/>
<dbReference type="PROSITE" id="PS00450">
    <property type="entry name" value="ACONITASE_1"/>
    <property type="match status" value="1"/>
</dbReference>
<keyword evidence="4" id="KW-0479">Metal-binding</keyword>
<evidence type="ECO:0000256" key="4">
    <source>
        <dbReference type="ARBA" id="ARBA00022723"/>
    </source>
</evidence>
<evidence type="ECO:0000256" key="2">
    <source>
        <dbReference type="ARBA" id="ARBA00007185"/>
    </source>
</evidence>
<dbReference type="Pfam" id="PF00330">
    <property type="entry name" value="Aconitase"/>
    <property type="match status" value="1"/>
</dbReference>
<dbReference type="AlphaFoldDB" id="A0A942W7K0"/>
<keyword evidence="5" id="KW-0408">Iron</keyword>
<evidence type="ECO:0000256" key="5">
    <source>
        <dbReference type="ARBA" id="ARBA00023004"/>
    </source>
</evidence>
<dbReference type="NCBIfam" id="NF005558">
    <property type="entry name" value="PRK07229.1"/>
    <property type="match status" value="1"/>
</dbReference>
<dbReference type="SUPFAM" id="SSF53732">
    <property type="entry name" value="Aconitase iron-sulfur domain"/>
    <property type="match status" value="1"/>
</dbReference>
<dbReference type="InterPro" id="IPR050926">
    <property type="entry name" value="Aconitase/IPM_isomerase"/>
</dbReference>
<dbReference type="GO" id="GO:0003994">
    <property type="term" value="F:aconitate hydratase activity"/>
    <property type="evidence" value="ECO:0007669"/>
    <property type="project" value="UniProtKB-EC"/>
</dbReference>
<dbReference type="PANTHER" id="PTHR43160:SF3">
    <property type="entry name" value="ACONITATE HYDRATASE, MITOCHONDRIAL"/>
    <property type="match status" value="1"/>
</dbReference>
<dbReference type="Pfam" id="PF00694">
    <property type="entry name" value="Aconitase_C"/>
    <property type="match status" value="1"/>
</dbReference>
<sequence>MPTITEKIIQAHLSEGALQRTKPIAIHIDQTLTQDATGTMTYLQLEAMGVDQVKTDLSISYVDHNTLQNGFENADDHKYLQTVAMKHGVLFSRPGNGICHQVHLERFAKPGTTLLGSDSHTPTAGGIGALAIGAGGLDVACAMAGRPFHLAMPEIINVRLHGRLSKGVSSKDIILKILQILSVKGGVGKVIEYSGDGVKNLSIPQRATITNMGAELGATTSIFPSDEVTKEFLRKQQREEDYKELFADDDACYDQIIELDLEKLKPMIAMPHSPDNVLTVSEVAGLKVDQVAIGSCTNSSYLDMMSVANILKGKMIDPNVSLVISCGSRQVLHTLSSNGGLATMIASGARILESTCGPCIGMGQSPISNALSLRTFNRNFYGRSGTLSAKVCLVSPETAAASALAGYLVDPRTIDYELPEEPNTLNIDDRMILIPNEETAKTTKVVRGPNIKPLPINTPLDHEIHKKVIIKVGDNITTDHIAPAGAKVLPYRSNIEKISEFIFMNVKADFHDDCLANNGGFIVAGSNYGQGSSREHAALAPMYLGIKAVFAKSFARIHRANLINFGILPLTFQEESDYDAIDEFDELMIDNLHNLHPDTPLTVSNTTKNTHFLVNHNLTYLEIETIKAGGTLNLIRLQQSTT</sequence>
<dbReference type="GO" id="GO:0051539">
    <property type="term" value="F:4 iron, 4 sulfur cluster binding"/>
    <property type="evidence" value="ECO:0007669"/>
    <property type="project" value="TreeGrafter"/>
</dbReference>
<comment type="subunit">
    <text evidence="3">Monomer.</text>
</comment>
<dbReference type="NCBIfam" id="TIGR01342">
    <property type="entry name" value="acon_putative"/>
    <property type="match status" value="1"/>
</dbReference>